<accession>A0A0M6ZK95</accession>
<dbReference type="EMBL" id="CXWC01000012">
    <property type="protein sequence ID" value="CTQ75212.1"/>
    <property type="molecule type" value="Genomic_DNA"/>
</dbReference>
<dbReference type="Proteomes" id="UP000049983">
    <property type="component" value="Unassembled WGS sequence"/>
</dbReference>
<evidence type="ECO:0008006" key="4">
    <source>
        <dbReference type="Google" id="ProtNLM"/>
    </source>
</evidence>
<protein>
    <recommendedName>
        <fullName evidence="4">DUF2842 domain-containing protein</fullName>
    </recommendedName>
</protein>
<name>A0A0M6ZK95_9HYPH</name>
<keyword evidence="1" id="KW-0472">Membrane</keyword>
<keyword evidence="3" id="KW-1185">Reference proteome</keyword>
<organism evidence="2 3">
    <name type="scientific">Roseibium album</name>
    <dbReference type="NCBI Taxonomy" id="311410"/>
    <lineage>
        <taxon>Bacteria</taxon>
        <taxon>Pseudomonadati</taxon>
        <taxon>Pseudomonadota</taxon>
        <taxon>Alphaproteobacteria</taxon>
        <taxon>Hyphomicrobiales</taxon>
        <taxon>Stappiaceae</taxon>
        <taxon>Roseibium</taxon>
    </lineage>
</organism>
<dbReference type="Pfam" id="PF11003">
    <property type="entry name" value="DUF2842"/>
    <property type="match status" value="1"/>
</dbReference>
<dbReference type="InterPro" id="IPR021265">
    <property type="entry name" value="DUF2842"/>
</dbReference>
<evidence type="ECO:0000313" key="2">
    <source>
        <dbReference type="EMBL" id="CTQ75212.1"/>
    </source>
</evidence>
<dbReference type="AlphaFoldDB" id="A0A0M6ZK95"/>
<evidence type="ECO:0000256" key="1">
    <source>
        <dbReference type="SAM" id="Phobius"/>
    </source>
</evidence>
<feature type="transmembrane region" description="Helical" evidence="1">
    <location>
        <begin position="27"/>
        <end position="48"/>
    </location>
</feature>
<proteinExistence type="predicted"/>
<feature type="transmembrane region" description="Helical" evidence="1">
    <location>
        <begin position="60"/>
        <end position="82"/>
    </location>
</feature>
<dbReference type="STRING" id="311410.LA5095_04429"/>
<evidence type="ECO:0000313" key="3">
    <source>
        <dbReference type="Proteomes" id="UP000049983"/>
    </source>
</evidence>
<gene>
    <name evidence="2" type="ORF">LA5096_04274</name>
</gene>
<keyword evidence="1" id="KW-1133">Transmembrane helix</keyword>
<sequence>MCQSVSRAALVTKKRKLAAMVPSFRKFIGMVLLVVFVVVYAFTAMVIGDLTLQQSSNLVRFAYFAIAGLLWVIPAGAIIWWMEKSGKNRT</sequence>
<keyword evidence="1" id="KW-0812">Transmembrane</keyword>
<reference evidence="3" key="1">
    <citation type="submission" date="2015-07" db="EMBL/GenBank/DDBJ databases">
        <authorList>
            <person name="Rodrigo-Torres Lidia"/>
            <person name="Arahal R.David."/>
        </authorList>
    </citation>
    <scope>NUCLEOTIDE SEQUENCE [LARGE SCALE GENOMIC DNA]</scope>
    <source>
        <strain evidence="3">CECT 5096</strain>
    </source>
</reference>